<evidence type="ECO:0000313" key="2">
    <source>
        <dbReference type="EMBL" id="TFY54948.1"/>
    </source>
</evidence>
<evidence type="ECO:0000313" key="3">
    <source>
        <dbReference type="Proteomes" id="UP000298327"/>
    </source>
</evidence>
<dbReference type="EMBL" id="SEOQ01000969">
    <property type="protein sequence ID" value="TFY54948.1"/>
    <property type="molecule type" value="Genomic_DNA"/>
</dbReference>
<dbReference type="AlphaFoldDB" id="A0A4Y9XZ39"/>
<dbReference type="OrthoDB" id="3219836at2759"/>
<protein>
    <submittedName>
        <fullName evidence="2">Uncharacterized protein</fullName>
    </submittedName>
</protein>
<organism evidence="2 3">
    <name type="scientific">Dentipellis fragilis</name>
    <dbReference type="NCBI Taxonomy" id="205917"/>
    <lineage>
        <taxon>Eukaryota</taxon>
        <taxon>Fungi</taxon>
        <taxon>Dikarya</taxon>
        <taxon>Basidiomycota</taxon>
        <taxon>Agaricomycotina</taxon>
        <taxon>Agaricomycetes</taxon>
        <taxon>Russulales</taxon>
        <taxon>Hericiaceae</taxon>
        <taxon>Dentipellis</taxon>
    </lineage>
</organism>
<name>A0A4Y9XZ39_9AGAM</name>
<comment type="caution">
    <text evidence="2">The sequence shown here is derived from an EMBL/GenBank/DDBJ whole genome shotgun (WGS) entry which is preliminary data.</text>
</comment>
<sequence length="321" mass="34172">MPAPSSDTPPFSPDSRALGHVNLMVDTFIANASIEDLRATIRTLLATTPPSTAAAFTRAARTRLSTAAAKAPPRSLILFSTRPDNGREAVSTQHLYEALAHARALYGAGMGFSSLKTFIAIVRATVGLRWMDDGEMARTLVLIDGDLCQAIQSAKEEAESGRAGNLLAAREKVAELRAALQESMVDVARWGVTSHLAICAAQARGDARCNNVLCIAVFISHAPSSGRPSRARSPHTVTEDHGHKWRFRDVRCSLPVSLQSDGDAQEHNTSDLAPLPRQPGHREPIDARYGGASDGWNVCQAAANLAAAGTRPLRPQTAGTA</sequence>
<proteinExistence type="predicted"/>
<gene>
    <name evidence="2" type="ORF">EVG20_g9500</name>
</gene>
<reference evidence="2 3" key="1">
    <citation type="submission" date="2019-02" db="EMBL/GenBank/DDBJ databases">
        <title>Genome sequencing of the rare red list fungi Dentipellis fragilis.</title>
        <authorList>
            <person name="Buettner E."/>
            <person name="Kellner H."/>
        </authorList>
    </citation>
    <scope>NUCLEOTIDE SEQUENCE [LARGE SCALE GENOMIC DNA]</scope>
    <source>
        <strain evidence="2 3">DSM 105465</strain>
    </source>
</reference>
<feature type="region of interest" description="Disordered" evidence="1">
    <location>
        <begin position="259"/>
        <end position="289"/>
    </location>
</feature>
<evidence type="ECO:0000256" key="1">
    <source>
        <dbReference type="SAM" id="MobiDB-lite"/>
    </source>
</evidence>
<dbReference type="STRING" id="205917.A0A4Y9XZ39"/>
<accession>A0A4Y9XZ39</accession>
<dbReference type="Proteomes" id="UP000298327">
    <property type="component" value="Unassembled WGS sequence"/>
</dbReference>
<feature type="region of interest" description="Disordered" evidence="1">
    <location>
        <begin position="223"/>
        <end position="242"/>
    </location>
</feature>
<keyword evidence="3" id="KW-1185">Reference proteome</keyword>